<dbReference type="Proteomes" id="UP001165060">
    <property type="component" value="Unassembled WGS sequence"/>
</dbReference>
<dbReference type="EMBL" id="BRYB01001526">
    <property type="protein sequence ID" value="GMI27758.1"/>
    <property type="molecule type" value="Genomic_DNA"/>
</dbReference>
<feature type="non-terminal residue" evidence="1">
    <location>
        <position position="137"/>
    </location>
</feature>
<evidence type="ECO:0000313" key="2">
    <source>
        <dbReference type="Proteomes" id="UP001165060"/>
    </source>
</evidence>
<organism evidence="1 2">
    <name type="scientific">Tetraparma gracilis</name>
    <dbReference type="NCBI Taxonomy" id="2962635"/>
    <lineage>
        <taxon>Eukaryota</taxon>
        <taxon>Sar</taxon>
        <taxon>Stramenopiles</taxon>
        <taxon>Ochrophyta</taxon>
        <taxon>Bolidophyceae</taxon>
        <taxon>Parmales</taxon>
        <taxon>Triparmaceae</taxon>
        <taxon>Tetraparma</taxon>
    </lineage>
</organism>
<reference evidence="1 2" key="1">
    <citation type="journal article" date="2023" name="Commun. Biol.">
        <title>Genome analysis of Parmales, the sister group of diatoms, reveals the evolutionary specialization of diatoms from phago-mixotrophs to photoautotrophs.</title>
        <authorList>
            <person name="Ban H."/>
            <person name="Sato S."/>
            <person name="Yoshikawa S."/>
            <person name="Yamada K."/>
            <person name="Nakamura Y."/>
            <person name="Ichinomiya M."/>
            <person name="Sato N."/>
            <person name="Blanc-Mathieu R."/>
            <person name="Endo H."/>
            <person name="Kuwata A."/>
            <person name="Ogata H."/>
        </authorList>
    </citation>
    <scope>NUCLEOTIDE SEQUENCE [LARGE SCALE GENOMIC DNA]</scope>
</reference>
<accession>A0ABQ6MKY9</accession>
<gene>
    <name evidence="1" type="ORF">TeGR_g12238</name>
</gene>
<evidence type="ECO:0000313" key="1">
    <source>
        <dbReference type="EMBL" id="GMI27758.1"/>
    </source>
</evidence>
<protein>
    <submittedName>
        <fullName evidence="1">Uncharacterized protein</fullName>
    </submittedName>
</protein>
<proteinExistence type="predicted"/>
<name>A0ABQ6MKY9_9STRA</name>
<sequence>MSASSDSSSALVRLQAATLQVALDQYVDGDLTCARTLLGATAALAAVLMEEPAAGGDFSKLEKTWIAKLQAHCLRPPPPPPPPVLPTLRGGRIKGTLKAQPNTFALSGHGFDYGFALIVQKGAIYRPELVLQAIVHS</sequence>
<comment type="caution">
    <text evidence="1">The sequence shown here is derived from an EMBL/GenBank/DDBJ whole genome shotgun (WGS) entry which is preliminary data.</text>
</comment>
<keyword evidence="2" id="KW-1185">Reference proteome</keyword>